<dbReference type="PANTHER" id="PTHR10237:SF15">
    <property type="entry name" value="LD37257P"/>
    <property type="match status" value="1"/>
</dbReference>
<dbReference type="GO" id="GO:0008270">
    <property type="term" value="F:zinc ion binding"/>
    <property type="evidence" value="ECO:0007669"/>
    <property type="project" value="UniProtKB-KW"/>
</dbReference>
<feature type="domain" description="MYND-type" evidence="5">
    <location>
        <begin position="283"/>
        <end position="320"/>
    </location>
</feature>
<evidence type="ECO:0000313" key="7">
    <source>
        <dbReference type="Proteomes" id="UP001205105"/>
    </source>
</evidence>
<proteinExistence type="predicted"/>
<organism evidence="6 7">
    <name type="scientific">Chlorella ohadii</name>
    <dbReference type="NCBI Taxonomy" id="2649997"/>
    <lineage>
        <taxon>Eukaryota</taxon>
        <taxon>Viridiplantae</taxon>
        <taxon>Chlorophyta</taxon>
        <taxon>core chlorophytes</taxon>
        <taxon>Trebouxiophyceae</taxon>
        <taxon>Chlorellales</taxon>
        <taxon>Chlorellaceae</taxon>
        <taxon>Chlorella clade</taxon>
        <taxon>Chlorella</taxon>
    </lineage>
</organism>
<keyword evidence="2 4" id="KW-0863">Zinc-finger</keyword>
<keyword evidence="3" id="KW-0862">Zinc</keyword>
<dbReference type="InterPro" id="IPR024119">
    <property type="entry name" value="TF_DEAF-1"/>
</dbReference>
<dbReference type="PANTHER" id="PTHR10237">
    <property type="entry name" value="DEFORMED EPIDERMAL AUTOREGULATORY FACTOR 1 HOMOLOG SUPPRESSIN"/>
    <property type="match status" value="1"/>
</dbReference>
<evidence type="ECO:0000313" key="6">
    <source>
        <dbReference type="EMBL" id="KAI7838244.1"/>
    </source>
</evidence>
<keyword evidence="7" id="KW-1185">Reference proteome</keyword>
<accession>A0AAD5DPS4</accession>
<dbReference type="Proteomes" id="UP001205105">
    <property type="component" value="Unassembled WGS sequence"/>
</dbReference>
<dbReference type="Gene3D" id="6.10.140.2220">
    <property type="match status" value="1"/>
</dbReference>
<dbReference type="Pfam" id="PF01753">
    <property type="entry name" value="zf-MYND"/>
    <property type="match status" value="1"/>
</dbReference>
<dbReference type="GO" id="GO:0005634">
    <property type="term" value="C:nucleus"/>
    <property type="evidence" value="ECO:0007669"/>
    <property type="project" value="TreeGrafter"/>
</dbReference>
<name>A0AAD5DPS4_9CHLO</name>
<comment type="caution">
    <text evidence="6">The sequence shown here is derived from an EMBL/GenBank/DDBJ whole genome shotgun (WGS) entry which is preliminary data.</text>
</comment>
<evidence type="ECO:0000259" key="5">
    <source>
        <dbReference type="PROSITE" id="PS50865"/>
    </source>
</evidence>
<dbReference type="AlphaFoldDB" id="A0AAD5DPS4"/>
<evidence type="ECO:0000256" key="4">
    <source>
        <dbReference type="PROSITE-ProRule" id="PRU00134"/>
    </source>
</evidence>
<protein>
    <recommendedName>
        <fullName evidence="5">MYND-type domain-containing protein</fullName>
    </recommendedName>
</protein>
<dbReference type="InterPro" id="IPR002893">
    <property type="entry name" value="Znf_MYND"/>
</dbReference>
<dbReference type="PROSITE" id="PS50865">
    <property type="entry name" value="ZF_MYND_2"/>
    <property type="match status" value="1"/>
</dbReference>
<keyword evidence="1" id="KW-0479">Metal-binding</keyword>
<evidence type="ECO:0000256" key="3">
    <source>
        <dbReference type="ARBA" id="ARBA00022833"/>
    </source>
</evidence>
<dbReference type="GO" id="GO:0000981">
    <property type="term" value="F:DNA-binding transcription factor activity, RNA polymerase II-specific"/>
    <property type="evidence" value="ECO:0007669"/>
    <property type="project" value="TreeGrafter"/>
</dbReference>
<evidence type="ECO:0000256" key="1">
    <source>
        <dbReference type="ARBA" id="ARBA00022723"/>
    </source>
</evidence>
<gene>
    <name evidence="6" type="ORF">COHA_007989</name>
</gene>
<reference evidence="6" key="1">
    <citation type="submission" date="2020-11" db="EMBL/GenBank/DDBJ databases">
        <title>Chlorella ohadii genome sequencing and assembly.</title>
        <authorList>
            <person name="Murik O."/>
            <person name="Treves H."/>
            <person name="Kedem I."/>
            <person name="Shotland Y."/>
            <person name="Kaplan A."/>
        </authorList>
    </citation>
    <scope>NUCLEOTIDE SEQUENCE</scope>
    <source>
        <strain evidence="6">1</strain>
    </source>
</reference>
<dbReference type="EMBL" id="JADXDR010000132">
    <property type="protein sequence ID" value="KAI7838244.1"/>
    <property type="molecule type" value="Genomic_DNA"/>
</dbReference>
<evidence type="ECO:0000256" key="2">
    <source>
        <dbReference type="ARBA" id="ARBA00022771"/>
    </source>
</evidence>
<sequence>MSITIGPGGFFSSGLEEPDYEQRGVVQRVKPGAAGLEGALFVEGFSMCGVEFHLQNLFKERWPAGCAMHLTTWQPDHPERLSALLDANRFQLIVLAAKTGDWKYEYQDSKAQYRRLKPKLDALDASLKAAVERKGATLVLFCAEMASAIYQGLFGRPWEEGCYVRTSCFRTSAAAAVLPAGAPAEINAKSIHLKHVPESEAWYATTPGSANNSLLERPDLQPGLASIAAGAAGAGRVVFCGDVNAESGTCRVVAQLAHAMFGGRPRPAQPQPQQPLGPCCAACGACGEGTQLLRCARCQSVVYCSKACQRDDWSTHKRSCGR</sequence>
<dbReference type="SUPFAM" id="SSF144232">
    <property type="entry name" value="HIT/MYND zinc finger-like"/>
    <property type="match status" value="1"/>
</dbReference>